<dbReference type="PANTHER" id="PTHR35535">
    <property type="entry name" value="HEAT SHOCK PROTEIN HSLJ"/>
    <property type="match status" value="1"/>
</dbReference>
<dbReference type="RefSeq" id="WP_220104972.1">
    <property type="nucleotide sequence ID" value="NZ_JAHZSS010000021.1"/>
</dbReference>
<comment type="caution">
    <text evidence="3">The sequence shown here is derived from an EMBL/GenBank/DDBJ whole genome shotgun (WGS) entry which is preliminary data.</text>
</comment>
<dbReference type="EMBL" id="JAHZSS010000021">
    <property type="protein sequence ID" value="MBW8192352.1"/>
    <property type="molecule type" value="Genomic_DNA"/>
</dbReference>
<reference evidence="3" key="1">
    <citation type="submission" date="2021-07" db="EMBL/GenBank/DDBJ databases">
        <title>Neiella marina sp. nov., isolated from the intestinal content of sea cucumber Apostichopus japonicus.</title>
        <authorList>
            <person name="Bai X."/>
        </authorList>
    </citation>
    <scope>NUCLEOTIDE SEQUENCE</scope>
    <source>
        <strain evidence="3">126</strain>
    </source>
</reference>
<feature type="domain" description="DUF306" evidence="2">
    <location>
        <begin position="30"/>
        <end position="140"/>
    </location>
</feature>
<feature type="signal peptide" evidence="1">
    <location>
        <begin position="1"/>
        <end position="22"/>
    </location>
</feature>
<accession>A0ABS7EKY8</accession>
<dbReference type="InterPro" id="IPR038670">
    <property type="entry name" value="HslJ-like_sf"/>
</dbReference>
<dbReference type="Proteomes" id="UP001166251">
    <property type="component" value="Unassembled WGS sequence"/>
</dbReference>
<keyword evidence="1" id="KW-0732">Signal</keyword>
<protein>
    <submittedName>
        <fullName evidence="3">META domain-containing protein</fullName>
    </submittedName>
</protein>
<dbReference type="PANTHER" id="PTHR35535:SF1">
    <property type="entry name" value="HEAT SHOCK PROTEIN HSLJ"/>
    <property type="match status" value="1"/>
</dbReference>
<sequence length="149" mass="16640">MLKVWLVTIMAVLAGCSSTTQLQGKVPTEEELVHHHYNLEWVDGKPLSELVEMELTPGKRPDIEFQEGFRLAGIAGCNRFMGQGSIKQAALYMAPGPSTRMACLGELSQVEQTVFQVLNDGAQIRIKGNQLILMHQDHKLIYELADYVQ</sequence>
<evidence type="ECO:0000313" key="3">
    <source>
        <dbReference type="EMBL" id="MBW8192352.1"/>
    </source>
</evidence>
<dbReference type="Gene3D" id="2.40.128.270">
    <property type="match status" value="1"/>
</dbReference>
<name>A0ABS7EKY8_9GAMM</name>
<feature type="chain" id="PRO_5045403935" evidence="1">
    <location>
        <begin position="23"/>
        <end position="149"/>
    </location>
</feature>
<proteinExistence type="predicted"/>
<dbReference type="InterPro" id="IPR053147">
    <property type="entry name" value="Hsp_HslJ-like"/>
</dbReference>
<evidence type="ECO:0000259" key="2">
    <source>
        <dbReference type="Pfam" id="PF03724"/>
    </source>
</evidence>
<evidence type="ECO:0000313" key="4">
    <source>
        <dbReference type="Proteomes" id="UP001166251"/>
    </source>
</evidence>
<keyword evidence="4" id="KW-1185">Reference proteome</keyword>
<dbReference type="Pfam" id="PF03724">
    <property type="entry name" value="META"/>
    <property type="match status" value="1"/>
</dbReference>
<gene>
    <name evidence="3" type="ORF">K0504_15040</name>
</gene>
<evidence type="ECO:0000256" key="1">
    <source>
        <dbReference type="SAM" id="SignalP"/>
    </source>
</evidence>
<dbReference type="PROSITE" id="PS51257">
    <property type="entry name" value="PROKAR_LIPOPROTEIN"/>
    <property type="match status" value="1"/>
</dbReference>
<dbReference type="InterPro" id="IPR005184">
    <property type="entry name" value="DUF306_Meta_HslJ"/>
</dbReference>
<organism evidence="3 4">
    <name type="scientific">Neiella holothuriorum</name>
    <dbReference type="NCBI Taxonomy" id="2870530"/>
    <lineage>
        <taxon>Bacteria</taxon>
        <taxon>Pseudomonadati</taxon>
        <taxon>Pseudomonadota</taxon>
        <taxon>Gammaproteobacteria</taxon>
        <taxon>Alteromonadales</taxon>
        <taxon>Echinimonadaceae</taxon>
        <taxon>Neiella</taxon>
    </lineage>
</organism>